<protein>
    <submittedName>
        <fullName evidence="4">4-nitrophenol 4-monooxygenase/4-nitrocatechol 2-monooxygenase, reductase component</fullName>
        <ecNumber evidence="4">1.14.13.166</ecNumber>
    </submittedName>
</protein>
<dbReference type="InterPro" id="IPR050268">
    <property type="entry name" value="NADH-dep_flavin_reductase"/>
</dbReference>
<proteinExistence type="inferred from homology"/>
<gene>
    <name evidence="4" type="primary">npcB</name>
    <name evidence="4" type="ORF">CI1B_17200</name>
</gene>
<dbReference type="OrthoDB" id="9792858at2"/>
<sequence length="199" mass="21312">MAECEARYALPSERSDDVGQASWELEGGSDANVFRAAMRRMVGGVTVIATRHEGRPWGMTVSAFTPVCMDPPTLLVCVNSRTVTASDILRDGRFAVNLLSQAQLHVSQLCASAGSDKYVDDHIVPAALLPGRVVMPILRDSIVSFDCKVAEARPVGSHNVVIATIESILAPTSRRPLLYGEGKYLRGVGIDDFAALEGA</sequence>
<comment type="similarity">
    <text evidence="1">Belongs to the non-flavoprotein flavin reductase family.</text>
</comment>
<comment type="caution">
    <text evidence="4">The sequence shown here is derived from an EMBL/GenBank/DDBJ whole genome shotgun (WGS) entry which is preliminary data.</text>
</comment>
<dbReference type="PANTHER" id="PTHR30466:SF11">
    <property type="entry name" value="FLAVIN-DEPENDENT MONOOXYGENASE, REDUCTASE SUBUNIT HSAB"/>
    <property type="match status" value="1"/>
</dbReference>
<dbReference type="InterPro" id="IPR002563">
    <property type="entry name" value="Flavin_Rdtase-like_dom"/>
</dbReference>
<keyword evidence="2 4" id="KW-0560">Oxidoreductase</keyword>
<evidence type="ECO:0000256" key="1">
    <source>
        <dbReference type="ARBA" id="ARBA00008898"/>
    </source>
</evidence>
<dbReference type="EMBL" id="CAADFC020000004">
    <property type="protein sequence ID" value="VIO66598.1"/>
    <property type="molecule type" value="Genomic_DNA"/>
</dbReference>
<dbReference type="RefSeq" id="WP_139858480.1">
    <property type="nucleotide sequence ID" value="NZ_CAADFC020000004.1"/>
</dbReference>
<dbReference type="GO" id="GO:0018592">
    <property type="term" value="F:4-nitrocatechol 4-monooxygenase activity"/>
    <property type="evidence" value="ECO:0007669"/>
    <property type="project" value="UniProtKB-EC"/>
</dbReference>
<evidence type="ECO:0000256" key="2">
    <source>
        <dbReference type="ARBA" id="ARBA00023002"/>
    </source>
</evidence>
<dbReference type="GO" id="GO:0042602">
    <property type="term" value="F:riboflavin reductase (NADPH) activity"/>
    <property type="evidence" value="ECO:0007669"/>
    <property type="project" value="TreeGrafter"/>
</dbReference>
<reference evidence="4" key="1">
    <citation type="submission" date="2019-02" db="EMBL/GenBank/DDBJ databases">
        <authorList>
            <person name="Pothier F.J."/>
        </authorList>
    </citation>
    <scope>NUCLEOTIDE SEQUENCE</scope>
    <source>
        <strain evidence="4">CI-1B</strain>
    </source>
</reference>
<feature type="domain" description="Flavin reductase like" evidence="3">
    <location>
        <begin position="38"/>
        <end position="186"/>
    </location>
</feature>
<dbReference type="SUPFAM" id="SSF50475">
    <property type="entry name" value="FMN-binding split barrel"/>
    <property type="match status" value="1"/>
</dbReference>
<dbReference type="SMART" id="SM00903">
    <property type="entry name" value="Flavin_Reduct"/>
    <property type="match status" value="1"/>
</dbReference>
<organism evidence="4 5">
    <name type="scientific">Bradyrhizobium ivorense</name>
    <dbReference type="NCBI Taxonomy" id="2511166"/>
    <lineage>
        <taxon>Bacteria</taxon>
        <taxon>Pseudomonadati</taxon>
        <taxon>Pseudomonadota</taxon>
        <taxon>Alphaproteobacteria</taxon>
        <taxon>Hyphomicrobiales</taxon>
        <taxon>Nitrobacteraceae</taxon>
        <taxon>Bradyrhizobium</taxon>
    </lineage>
</organism>
<name>A0A508T0S8_9BRAD</name>
<dbReference type="Proteomes" id="UP000328092">
    <property type="component" value="Unassembled WGS sequence"/>
</dbReference>
<keyword evidence="5" id="KW-1185">Reference proteome</keyword>
<evidence type="ECO:0000313" key="5">
    <source>
        <dbReference type="Proteomes" id="UP000328092"/>
    </source>
</evidence>
<dbReference type="GO" id="GO:0010181">
    <property type="term" value="F:FMN binding"/>
    <property type="evidence" value="ECO:0007669"/>
    <property type="project" value="InterPro"/>
</dbReference>
<accession>A0A508T0S8</accession>
<dbReference type="InterPro" id="IPR012349">
    <property type="entry name" value="Split_barrel_FMN-bd"/>
</dbReference>
<evidence type="ECO:0000259" key="3">
    <source>
        <dbReference type="SMART" id="SM00903"/>
    </source>
</evidence>
<dbReference type="Pfam" id="PF01613">
    <property type="entry name" value="Flavin_Reduct"/>
    <property type="match status" value="1"/>
</dbReference>
<evidence type="ECO:0000313" key="4">
    <source>
        <dbReference type="EMBL" id="VIO66598.1"/>
    </source>
</evidence>
<dbReference type="Gene3D" id="2.30.110.10">
    <property type="entry name" value="Electron Transport, Fmn-binding Protein, Chain A"/>
    <property type="match status" value="1"/>
</dbReference>
<dbReference type="EC" id="1.14.13.166" evidence="4"/>
<dbReference type="AlphaFoldDB" id="A0A508T0S8"/>
<dbReference type="PANTHER" id="PTHR30466">
    <property type="entry name" value="FLAVIN REDUCTASE"/>
    <property type="match status" value="1"/>
</dbReference>